<dbReference type="Proteomes" id="UP000653493">
    <property type="component" value="Unassembled WGS sequence"/>
</dbReference>
<evidence type="ECO:0000313" key="2">
    <source>
        <dbReference type="Proteomes" id="UP000653493"/>
    </source>
</evidence>
<sequence>MNDREFVEQVRARPGLYGLNGTYHSTATFLIGFDQGRSGGLFRGFDEWLAVRRGERTNITWYAQVFLEALPGVALRGLGQPLTREQDQAAVDLLFTLLLSFLEVRDDRRALARMYADHEALK</sequence>
<reference evidence="1" key="2">
    <citation type="submission" date="2020-09" db="EMBL/GenBank/DDBJ databases">
        <authorList>
            <person name="Sun Q."/>
            <person name="Ohkuma M."/>
        </authorList>
    </citation>
    <scope>NUCLEOTIDE SEQUENCE</scope>
    <source>
        <strain evidence="1">JCM 4234</strain>
    </source>
</reference>
<dbReference type="EMBL" id="BMSL01000001">
    <property type="protein sequence ID" value="GGS20606.1"/>
    <property type="molecule type" value="Genomic_DNA"/>
</dbReference>
<evidence type="ECO:0000313" key="1">
    <source>
        <dbReference type="EMBL" id="GGS20606.1"/>
    </source>
</evidence>
<comment type="caution">
    <text evidence="1">The sequence shown here is derived from an EMBL/GenBank/DDBJ whole genome shotgun (WGS) entry which is preliminary data.</text>
</comment>
<organism evidence="1 2">
    <name type="scientific">Streptomyces griseoviridis</name>
    <dbReference type="NCBI Taxonomy" id="45398"/>
    <lineage>
        <taxon>Bacteria</taxon>
        <taxon>Bacillati</taxon>
        <taxon>Actinomycetota</taxon>
        <taxon>Actinomycetes</taxon>
        <taxon>Kitasatosporales</taxon>
        <taxon>Streptomycetaceae</taxon>
        <taxon>Streptomyces</taxon>
    </lineage>
</organism>
<gene>
    <name evidence="1" type="ORF">GCM10010238_06070</name>
</gene>
<accession>A0A918G655</accession>
<proteinExistence type="predicted"/>
<keyword evidence="2" id="KW-1185">Reference proteome</keyword>
<name>A0A918G655_STRGD</name>
<reference evidence="1" key="1">
    <citation type="journal article" date="2014" name="Int. J. Syst. Evol. Microbiol.">
        <title>Complete genome sequence of Corynebacterium casei LMG S-19264T (=DSM 44701T), isolated from a smear-ripened cheese.</title>
        <authorList>
            <consortium name="US DOE Joint Genome Institute (JGI-PGF)"/>
            <person name="Walter F."/>
            <person name="Albersmeier A."/>
            <person name="Kalinowski J."/>
            <person name="Ruckert C."/>
        </authorList>
    </citation>
    <scope>NUCLEOTIDE SEQUENCE</scope>
    <source>
        <strain evidence="1">JCM 4234</strain>
    </source>
</reference>
<protein>
    <submittedName>
        <fullName evidence="1">Uncharacterized protein</fullName>
    </submittedName>
</protein>
<dbReference type="AlphaFoldDB" id="A0A918G655"/>